<dbReference type="Pfam" id="PF08007">
    <property type="entry name" value="JmjC_2"/>
    <property type="match status" value="1"/>
</dbReference>
<comment type="similarity">
    <text evidence="2">Belongs to the ROX family. NO66 subfamily.</text>
</comment>
<dbReference type="EMBL" id="JANPWB010000009">
    <property type="protein sequence ID" value="KAJ1152938.1"/>
    <property type="molecule type" value="Genomic_DNA"/>
</dbReference>
<dbReference type="GO" id="GO:0036139">
    <property type="term" value="F:peptidyl-histidine dioxygenase activity"/>
    <property type="evidence" value="ECO:0007669"/>
    <property type="project" value="UniProtKB-EC"/>
</dbReference>
<protein>
    <recommendedName>
        <fullName evidence="15">Bifunctional lysine-specific demethylase and histidyl-hydroxylase</fullName>
        <ecNumber evidence="15">1.14.11.-</ecNumber>
    </recommendedName>
</protein>
<dbReference type="FunFam" id="1.10.10.1500:FF:000001">
    <property type="entry name" value="ribosomal oxygenase 1 isoform X1"/>
    <property type="match status" value="1"/>
</dbReference>
<dbReference type="Gene3D" id="2.60.120.650">
    <property type="entry name" value="Cupin"/>
    <property type="match status" value="1"/>
</dbReference>
<dbReference type="InterPro" id="IPR049043">
    <property type="entry name" value="WHD_RIOX1"/>
</dbReference>
<dbReference type="SUPFAM" id="SSF51197">
    <property type="entry name" value="Clavaminate synthase-like"/>
    <property type="match status" value="1"/>
</dbReference>
<name>A0AAV7RPS5_PLEWA</name>
<dbReference type="GO" id="GO:0005730">
    <property type="term" value="C:nucleolus"/>
    <property type="evidence" value="ECO:0007669"/>
    <property type="project" value="TreeGrafter"/>
</dbReference>
<evidence type="ECO:0000256" key="10">
    <source>
        <dbReference type="ARBA" id="ARBA00023163"/>
    </source>
</evidence>
<evidence type="ECO:0000256" key="13">
    <source>
        <dbReference type="ARBA" id="ARBA00048301"/>
    </source>
</evidence>
<comment type="catalytic activity">
    <reaction evidence="14">
        <text>N(6)-methyl-L-lysyl-[protein] + 2-oxoglutarate + O2 = L-lysyl-[protein] + formaldehyde + succinate + CO2</text>
        <dbReference type="Rhea" id="RHEA:60924"/>
        <dbReference type="Rhea" id="RHEA-COMP:9752"/>
        <dbReference type="Rhea" id="RHEA-COMP:13053"/>
        <dbReference type="ChEBI" id="CHEBI:15379"/>
        <dbReference type="ChEBI" id="CHEBI:16526"/>
        <dbReference type="ChEBI" id="CHEBI:16810"/>
        <dbReference type="ChEBI" id="CHEBI:16842"/>
        <dbReference type="ChEBI" id="CHEBI:29969"/>
        <dbReference type="ChEBI" id="CHEBI:30031"/>
        <dbReference type="ChEBI" id="CHEBI:61929"/>
    </reaction>
    <physiologicalReaction direction="left-to-right" evidence="14">
        <dbReference type="Rhea" id="RHEA:60925"/>
    </physiologicalReaction>
</comment>
<keyword evidence="8 15" id="KW-0408">Iron</keyword>
<evidence type="ECO:0000256" key="5">
    <source>
        <dbReference type="ARBA" id="ARBA00022853"/>
    </source>
</evidence>
<comment type="catalytic activity">
    <reaction evidence="13">
        <text>N(6),N(6)-dimethyl-L-lysyl(36)-[histone H3] + 2 2-oxoglutarate + 2 O2 = L-lysyl(36)-[histone H3] + 2 formaldehyde + 2 succinate + 2 CO2</text>
        <dbReference type="Rhea" id="RHEA:42032"/>
        <dbReference type="Rhea" id="RHEA-COMP:9785"/>
        <dbReference type="Rhea" id="RHEA-COMP:9787"/>
        <dbReference type="ChEBI" id="CHEBI:15379"/>
        <dbReference type="ChEBI" id="CHEBI:16526"/>
        <dbReference type="ChEBI" id="CHEBI:16810"/>
        <dbReference type="ChEBI" id="CHEBI:16842"/>
        <dbReference type="ChEBI" id="CHEBI:29969"/>
        <dbReference type="ChEBI" id="CHEBI:30031"/>
        <dbReference type="ChEBI" id="CHEBI:61976"/>
        <dbReference type="EC" id="1.14.11.27"/>
    </reaction>
    <physiologicalReaction direction="left-to-right" evidence="13">
        <dbReference type="Rhea" id="RHEA:42033"/>
    </physiologicalReaction>
</comment>
<dbReference type="GO" id="GO:0032453">
    <property type="term" value="F:histone H3K4 demethylase activity"/>
    <property type="evidence" value="ECO:0007669"/>
    <property type="project" value="TreeGrafter"/>
</dbReference>
<reference evidence="17" key="1">
    <citation type="journal article" date="2022" name="bioRxiv">
        <title>Sequencing and chromosome-scale assembly of the giantPleurodeles waltlgenome.</title>
        <authorList>
            <person name="Brown T."/>
            <person name="Elewa A."/>
            <person name="Iarovenko S."/>
            <person name="Subramanian E."/>
            <person name="Araus A.J."/>
            <person name="Petzold A."/>
            <person name="Susuki M."/>
            <person name="Suzuki K.-i.T."/>
            <person name="Hayashi T."/>
            <person name="Toyoda A."/>
            <person name="Oliveira C."/>
            <person name="Osipova E."/>
            <person name="Leigh N.D."/>
            <person name="Simon A."/>
            <person name="Yun M.H."/>
        </authorList>
    </citation>
    <scope>NUCLEOTIDE SEQUENCE</scope>
    <source>
        <strain evidence="17">20211129_DDA</strain>
        <tissue evidence="17">Liver</tissue>
    </source>
</reference>
<evidence type="ECO:0000256" key="9">
    <source>
        <dbReference type="ARBA" id="ARBA00023015"/>
    </source>
</evidence>
<dbReference type="InterPro" id="IPR003347">
    <property type="entry name" value="JmjC_dom"/>
</dbReference>
<comment type="subcellular location">
    <subcellularLocation>
        <location evidence="1 15">Nucleus</location>
    </subcellularLocation>
</comment>
<dbReference type="PROSITE" id="PS51184">
    <property type="entry name" value="JMJC"/>
    <property type="match status" value="1"/>
</dbReference>
<comment type="catalytic activity">
    <reaction evidence="12">
        <text>L-histidyl-[protein] + 2-oxoglutarate + O2 = (3S)-3-hydroxy-L-histidyl-[protein] + succinate + CO2</text>
        <dbReference type="Rhea" id="RHEA:54256"/>
        <dbReference type="Rhea" id="RHEA-COMP:9745"/>
        <dbReference type="Rhea" id="RHEA-COMP:13840"/>
        <dbReference type="ChEBI" id="CHEBI:15379"/>
        <dbReference type="ChEBI" id="CHEBI:16526"/>
        <dbReference type="ChEBI" id="CHEBI:16810"/>
        <dbReference type="ChEBI" id="CHEBI:29979"/>
        <dbReference type="ChEBI" id="CHEBI:30031"/>
        <dbReference type="ChEBI" id="CHEBI:138021"/>
        <dbReference type="EC" id="1.14.11.79"/>
    </reaction>
    <physiologicalReaction direction="left-to-right" evidence="12">
        <dbReference type="Rhea" id="RHEA:54257"/>
    </physiologicalReaction>
</comment>
<evidence type="ECO:0000313" key="17">
    <source>
        <dbReference type="EMBL" id="KAJ1152938.1"/>
    </source>
</evidence>
<dbReference type="FunFam" id="3.90.930.40:FF:000001">
    <property type="entry name" value="ribosomal oxygenase 1 isoform X1"/>
    <property type="match status" value="1"/>
</dbReference>
<evidence type="ECO:0000256" key="2">
    <source>
        <dbReference type="ARBA" id="ARBA00010309"/>
    </source>
</evidence>
<organism evidence="17 18">
    <name type="scientific">Pleurodeles waltl</name>
    <name type="common">Iberian ribbed newt</name>
    <dbReference type="NCBI Taxonomy" id="8319"/>
    <lineage>
        <taxon>Eukaryota</taxon>
        <taxon>Metazoa</taxon>
        <taxon>Chordata</taxon>
        <taxon>Craniata</taxon>
        <taxon>Vertebrata</taxon>
        <taxon>Euteleostomi</taxon>
        <taxon>Amphibia</taxon>
        <taxon>Batrachia</taxon>
        <taxon>Caudata</taxon>
        <taxon>Salamandroidea</taxon>
        <taxon>Salamandridae</taxon>
        <taxon>Pleurodelinae</taxon>
        <taxon>Pleurodeles</taxon>
    </lineage>
</organism>
<proteinExistence type="inferred from homology"/>
<dbReference type="FunFam" id="2.60.120.650:FF:000013">
    <property type="entry name" value="Ribosomal oxygenase 1"/>
    <property type="match status" value="1"/>
</dbReference>
<dbReference type="EC" id="1.14.11.-" evidence="15"/>
<dbReference type="AlphaFoldDB" id="A0AAV7RPS5"/>
<evidence type="ECO:0000256" key="1">
    <source>
        <dbReference type="ARBA" id="ARBA00004123"/>
    </source>
</evidence>
<evidence type="ECO:0000256" key="7">
    <source>
        <dbReference type="ARBA" id="ARBA00023002"/>
    </source>
</evidence>
<dbReference type="PANTHER" id="PTHR13096">
    <property type="entry name" value="MINA53 MYC INDUCED NUCLEAR ANTIGEN"/>
    <property type="match status" value="1"/>
</dbReference>
<dbReference type="Gene3D" id="1.10.10.1500">
    <property type="entry name" value="JmjC domain-containing ribosomal oxygenase (ROX), dimer domain"/>
    <property type="match status" value="1"/>
</dbReference>
<sequence length="679" mass="76735">MEQTAHGASRSSYNPWARGLHQWVRAAVAASRPSKNPWARAELVSGSFCNYVLRAGQRQLCLLLSVACSSLTAMEGTRVSAFAVRQRHSGERQGLRPAQHKVNGIAKRKARQTRRRRIKKQKISLSKKETCQVPDLLPLIVNVPGVEPSVEDEVEQAQNSFIVPTTSVALSSKTNKKVRMMQLYPALLKSTELKSEVDATPEAAGHMLKKRIESVKKHKGPSLETVLQDLGAVQNSRERAAKLFEWMISPWSPKDFFGEIWEKRPALIHRLNSDYYKGLFSTAEFDRILRENSLQFGVNLDVTSYIDGKRETHNPPGRALPLVVWDYYKNGCSLRMLNPQSFSVTMWNFLSVLQENFGSMCGANTYLTPAGTQGFAPHYDDIEAFIIQLEGKKHWRVYEPRKSTEILPQYSSKNFSQEEIGEPILDTVLEAGDLLYFPRGFIHQGDCFPDVHSLHVTISSYQKNSWGDLLEKLLPAALQVALEEDVEYRQGLPLDYLDYMGVQNSEQDDPRRVKFLQKVRKLIKKLADHAPVDAGVDQKAKDFMHDCLPPVLTKAEKSCSVHGAPVRWENGTVQDAEVLVSGGTLIRLLRDGIVRLCNEADCCRLYYTAENSRVYHQEEPKYIEVDLQDADAVEFLIHSYPKYVPVHSLPCENLDEKIALSTVLFEKGLLTTKKPLHAS</sequence>
<dbReference type="Gene3D" id="3.90.930.40">
    <property type="match status" value="1"/>
</dbReference>
<evidence type="ECO:0000256" key="15">
    <source>
        <dbReference type="RuleBase" id="RU366061"/>
    </source>
</evidence>
<evidence type="ECO:0000256" key="11">
    <source>
        <dbReference type="ARBA" id="ARBA00023242"/>
    </source>
</evidence>
<feature type="domain" description="JmjC" evidence="16">
    <location>
        <begin position="332"/>
        <end position="477"/>
    </location>
</feature>
<keyword evidence="10 15" id="KW-0804">Transcription</keyword>
<dbReference type="Pfam" id="PF21233">
    <property type="entry name" value="WHD_RIOX1"/>
    <property type="match status" value="1"/>
</dbReference>
<comment type="cofactor">
    <cofactor evidence="15">
        <name>Fe(2+)</name>
        <dbReference type="ChEBI" id="CHEBI:29033"/>
    </cofactor>
    <text evidence="15">Binds 1 Fe(2+) ion per subunit.</text>
</comment>
<keyword evidence="9 15" id="KW-0805">Transcription regulation</keyword>
<keyword evidence="3" id="KW-0678">Repressor</keyword>
<accession>A0AAV7RPS5</accession>
<evidence type="ECO:0000256" key="6">
    <source>
        <dbReference type="ARBA" id="ARBA00022964"/>
    </source>
</evidence>
<comment type="caution">
    <text evidence="17">The sequence shown here is derived from an EMBL/GenBank/DDBJ whole genome shotgun (WGS) entry which is preliminary data.</text>
</comment>
<evidence type="ECO:0000313" key="18">
    <source>
        <dbReference type="Proteomes" id="UP001066276"/>
    </source>
</evidence>
<keyword evidence="11 15" id="KW-0539">Nucleus</keyword>
<evidence type="ECO:0000256" key="12">
    <source>
        <dbReference type="ARBA" id="ARBA00048149"/>
    </source>
</evidence>
<dbReference type="Proteomes" id="UP001066276">
    <property type="component" value="Chromosome 5"/>
</dbReference>
<keyword evidence="4 15" id="KW-0479">Metal-binding</keyword>
<keyword evidence="18" id="KW-1185">Reference proteome</keyword>
<dbReference type="InterPro" id="IPR039994">
    <property type="entry name" value="NO66-like"/>
</dbReference>
<keyword evidence="5" id="KW-0156">Chromatin regulator</keyword>
<comment type="function">
    <text evidence="15">Oxygenase that can act as both a histone lysine demethylase and a ribosomal histidine hydroxylase.</text>
</comment>
<keyword evidence="7 15" id="KW-0560">Oxidoreductase</keyword>
<gene>
    <name evidence="17" type="ORF">NDU88_005711</name>
</gene>
<dbReference type="GO" id="GO:0005506">
    <property type="term" value="F:iron ion binding"/>
    <property type="evidence" value="ECO:0007669"/>
    <property type="project" value="UniProtKB-UniRule"/>
</dbReference>
<dbReference type="GO" id="GO:0140680">
    <property type="term" value="F:histone H3K36me/H3K36me2 demethylase activity"/>
    <property type="evidence" value="ECO:0007669"/>
    <property type="project" value="UniProtKB-EC"/>
</dbReference>
<evidence type="ECO:0000259" key="16">
    <source>
        <dbReference type="PROSITE" id="PS51184"/>
    </source>
</evidence>
<evidence type="ECO:0000256" key="4">
    <source>
        <dbReference type="ARBA" id="ARBA00022723"/>
    </source>
</evidence>
<keyword evidence="6 15" id="KW-0223">Dioxygenase</keyword>
<dbReference type="PANTHER" id="PTHR13096:SF8">
    <property type="entry name" value="RIBOSOMAL OXYGENASE 1"/>
    <property type="match status" value="1"/>
</dbReference>
<evidence type="ECO:0000256" key="3">
    <source>
        <dbReference type="ARBA" id="ARBA00022491"/>
    </source>
</evidence>
<evidence type="ECO:0000256" key="14">
    <source>
        <dbReference type="ARBA" id="ARBA00049324"/>
    </source>
</evidence>
<evidence type="ECO:0000256" key="8">
    <source>
        <dbReference type="ARBA" id="ARBA00023004"/>
    </source>
</evidence>